<keyword evidence="1" id="KW-1133">Transmembrane helix</keyword>
<sequence>MEKQSNFLDKIKIWEIGVAIIGVVVSGVIAYNTASSVSNSNYKNNFTSSIINYKVSQLQELNKYISDYITLVSTEQDINKNIKFKIDNKKGNKIINLDILNADNAKNIKEKTTEINQLKNKIILSLDVKNESYKTFLSQIKNSGSYIKDSSLSRDLGLSNYLTTEELFLEDNDKNILVDKLSLSFKKYEENENNYIDSLIKE</sequence>
<organism evidence="2 3">
    <name type="scientific">Lactococcus lactis subsp. lactis</name>
    <name type="common">Streptococcus lactis</name>
    <dbReference type="NCBI Taxonomy" id="1360"/>
    <lineage>
        <taxon>Bacteria</taxon>
        <taxon>Bacillati</taxon>
        <taxon>Bacillota</taxon>
        <taxon>Bacilli</taxon>
        <taxon>Lactobacillales</taxon>
        <taxon>Streptococcaceae</taxon>
        <taxon>Lactococcus</taxon>
    </lineage>
</organism>
<keyword evidence="1" id="KW-0812">Transmembrane</keyword>
<protein>
    <submittedName>
        <fullName evidence="2">Uncharacterized protein</fullName>
    </submittedName>
</protein>
<reference evidence="3" key="1">
    <citation type="submission" date="2015-10" db="EMBL/GenBank/DDBJ databases">
        <title>Draft Genome Sequences of 11 Lactococcus lactis subspecies cremoris strains.</title>
        <authorList>
            <person name="Wels M."/>
            <person name="Backus L."/>
            <person name="Boekhorst J."/>
            <person name="Dijkstra A."/>
            <person name="Beerthuizen M."/>
            <person name="Kelly W."/>
            <person name="Siezen R."/>
            <person name="Bachmann H."/>
            <person name="Van Hijum S."/>
        </authorList>
    </citation>
    <scope>NUCLEOTIDE SEQUENCE [LARGE SCALE GENOMIC DNA]</scope>
    <source>
        <strain evidence="3">M20</strain>
    </source>
</reference>
<dbReference type="RefSeq" id="WP_058211836.1">
    <property type="nucleotide sequence ID" value="NZ_LKLU01000087.1"/>
</dbReference>
<gene>
    <name evidence="2" type="ORF">M20_1545</name>
</gene>
<comment type="caution">
    <text evidence="2">The sequence shown here is derived from an EMBL/GenBank/DDBJ whole genome shotgun (WGS) entry which is preliminary data.</text>
</comment>
<keyword evidence="1" id="KW-0472">Membrane</keyword>
<dbReference type="Proteomes" id="UP000053719">
    <property type="component" value="Unassembled WGS sequence"/>
</dbReference>
<evidence type="ECO:0000313" key="2">
    <source>
        <dbReference type="EMBL" id="KSU20380.1"/>
    </source>
</evidence>
<dbReference type="EMBL" id="LKLU01000087">
    <property type="protein sequence ID" value="KSU20380.1"/>
    <property type="molecule type" value="Genomic_DNA"/>
</dbReference>
<accession>A0A0V8E3Q3</accession>
<proteinExistence type="predicted"/>
<evidence type="ECO:0000313" key="3">
    <source>
        <dbReference type="Proteomes" id="UP000053719"/>
    </source>
</evidence>
<evidence type="ECO:0000256" key="1">
    <source>
        <dbReference type="SAM" id="Phobius"/>
    </source>
</evidence>
<dbReference type="PATRIC" id="fig|1360.114.peg.2009"/>
<dbReference type="AlphaFoldDB" id="A0A0V8E3Q3"/>
<feature type="transmembrane region" description="Helical" evidence="1">
    <location>
        <begin position="12"/>
        <end position="31"/>
    </location>
</feature>
<name>A0A0V8E3Q3_LACLL</name>